<dbReference type="GO" id="GO:0020037">
    <property type="term" value="F:heme binding"/>
    <property type="evidence" value="ECO:0007669"/>
    <property type="project" value="InterPro"/>
</dbReference>
<dbReference type="InterPro" id="IPR002401">
    <property type="entry name" value="Cyt_P450_E_grp-I"/>
</dbReference>
<keyword evidence="8" id="KW-1185">Reference proteome</keyword>
<proteinExistence type="inferred from homology"/>
<dbReference type="SUPFAM" id="SSF48264">
    <property type="entry name" value="Cytochrome P450"/>
    <property type="match status" value="1"/>
</dbReference>
<dbReference type="OrthoDB" id="1055148at2759"/>
<evidence type="ECO:0008006" key="9">
    <source>
        <dbReference type="Google" id="ProtNLM"/>
    </source>
</evidence>
<dbReference type="InterPro" id="IPR017972">
    <property type="entry name" value="Cyt_P450_CS"/>
</dbReference>
<keyword evidence="5 6" id="KW-0349">Heme</keyword>
<gene>
    <name evidence="7" type="ORF">C6P40_005408</name>
</gene>
<dbReference type="GO" id="GO:0005506">
    <property type="term" value="F:iron ion binding"/>
    <property type="evidence" value="ECO:0007669"/>
    <property type="project" value="InterPro"/>
</dbReference>
<evidence type="ECO:0000256" key="4">
    <source>
        <dbReference type="ARBA" id="ARBA00023004"/>
    </source>
</evidence>
<dbReference type="PRINTS" id="PR00463">
    <property type="entry name" value="EP450I"/>
</dbReference>
<dbReference type="Gene3D" id="1.10.630.10">
    <property type="entry name" value="Cytochrome P450"/>
    <property type="match status" value="1"/>
</dbReference>
<evidence type="ECO:0000256" key="3">
    <source>
        <dbReference type="ARBA" id="ARBA00023002"/>
    </source>
</evidence>
<evidence type="ECO:0000256" key="6">
    <source>
        <dbReference type="RuleBase" id="RU000461"/>
    </source>
</evidence>
<dbReference type="InterPro" id="IPR036396">
    <property type="entry name" value="Cyt_P450_sf"/>
</dbReference>
<name>A0A9P6WLA5_9ASCO</name>
<dbReference type="Pfam" id="PF00067">
    <property type="entry name" value="p450"/>
    <property type="match status" value="1"/>
</dbReference>
<keyword evidence="2 5" id="KW-0479">Metal-binding</keyword>
<dbReference type="GO" id="GO:0004497">
    <property type="term" value="F:monooxygenase activity"/>
    <property type="evidence" value="ECO:0007669"/>
    <property type="project" value="UniProtKB-KW"/>
</dbReference>
<dbReference type="EMBL" id="PUHW01000094">
    <property type="protein sequence ID" value="KAG0689211.1"/>
    <property type="molecule type" value="Genomic_DNA"/>
</dbReference>
<dbReference type="PANTHER" id="PTHR46300">
    <property type="entry name" value="P450, PUTATIVE (EUROFUNG)-RELATED-RELATED"/>
    <property type="match status" value="1"/>
</dbReference>
<accession>A0A9P6WLA5</accession>
<evidence type="ECO:0000256" key="5">
    <source>
        <dbReference type="PIRSR" id="PIRSR602401-1"/>
    </source>
</evidence>
<evidence type="ECO:0000313" key="8">
    <source>
        <dbReference type="Proteomes" id="UP000697127"/>
    </source>
</evidence>
<comment type="similarity">
    <text evidence="1 6">Belongs to the cytochrome P450 family.</text>
</comment>
<sequence>MAHVYTPFPILNGLEMMIPKIKRAEDSFCLQFYRFSKIYGDVYQIHIGTRLIVVANSFDSIKELWASKNVKGNNSRPLGYSFHKVLSKGVYTIGTTPAGESYKNARKNISENVLCEKRNNDFNYVVMNKFCDLMIDRLIHNSSDKVLISNSILRETQYFHLAVALWLTYGFEFNPEDPAHKILADKIIVVENKITKVRSHVQNSVDYLPFLLRKIISLFSSKNEEFNELYIAREQYLELFCSYSKKLYNDIKTGLIFQSYKDHEMAINDVEDLKQTLMYTYFNDFNKRITYEEITSECLTMVSAGLDNTPLNFKYGLHQLANYHPEIWEQAYSELMNSYDGNYMKAYDECGATMKCEYIKAIVQETLRLFTVLPMALPRETTSDIYYKDSIIPKGTTLFLNCWAGNHDKKKFPDPMKFVPERWLITIVNDKMEKQYSIDSNIKHLAFGIGCRMCLGYNFAFRELYILFSKIILKFEPARKTSGSHIPSDNPLELNMYPESLAIEPIDFEIHLKVRNQYELIVSG</sequence>
<dbReference type="GO" id="GO:0016705">
    <property type="term" value="F:oxidoreductase activity, acting on paired donors, with incorporation or reduction of molecular oxygen"/>
    <property type="evidence" value="ECO:0007669"/>
    <property type="project" value="InterPro"/>
</dbReference>
<feature type="binding site" description="axial binding residue" evidence="5">
    <location>
        <position position="454"/>
    </location>
    <ligand>
        <name>heme</name>
        <dbReference type="ChEBI" id="CHEBI:30413"/>
    </ligand>
    <ligandPart>
        <name>Fe</name>
        <dbReference type="ChEBI" id="CHEBI:18248"/>
    </ligandPart>
</feature>
<keyword evidence="4 5" id="KW-0408">Iron</keyword>
<dbReference type="PROSITE" id="PS00086">
    <property type="entry name" value="CYTOCHROME_P450"/>
    <property type="match status" value="1"/>
</dbReference>
<dbReference type="PRINTS" id="PR00385">
    <property type="entry name" value="P450"/>
</dbReference>
<dbReference type="Proteomes" id="UP000697127">
    <property type="component" value="Unassembled WGS sequence"/>
</dbReference>
<evidence type="ECO:0000256" key="1">
    <source>
        <dbReference type="ARBA" id="ARBA00010617"/>
    </source>
</evidence>
<evidence type="ECO:0000256" key="2">
    <source>
        <dbReference type="ARBA" id="ARBA00022723"/>
    </source>
</evidence>
<reference evidence="7" key="1">
    <citation type="submission" date="2020-11" db="EMBL/GenBank/DDBJ databases">
        <title>Kefir isolates.</title>
        <authorList>
            <person name="Marcisauskas S."/>
            <person name="Kim Y."/>
            <person name="Blasche S."/>
        </authorList>
    </citation>
    <scope>NUCLEOTIDE SEQUENCE</scope>
    <source>
        <strain evidence="7">Olga-1</strain>
    </source>
</reference>
<dbReference type="InterPro" id="IPR001128">
    <property type="entry name" value="Cyt_P450"/>
</dbReference>
<evidence type="ECO:0000313" key="7">
    <source>
        <dbReference type="EMBL" id="KAG0689211.1"/>
    </source>
</evidence>
<dbReference type="PANTHER" id="PTHR46300:SF5">
    <property type="entry name" value="CYTOCHROME P450"/>
    <property type="match status" value="1"/>
</dbReference>
<organism evidence="7 8">
    <name type="scientific">Pichia californica</name>
    <dbReference type="NCBI Taxonomy" id="460514"/>
    <lineage>
        <taxon>Eukaryota</taxon>
        <taxon>Fungi</taxon>
        <taxon>Dikarya</taxon>
        <taxon>Ascomycota</taxon>
        <taxon>Saccharomycotina</taxon>
        <taxon>Pichiomycetes</taxon>
        <taxon>Pichiales</taxon>
        <taxon>Pichiaceae</taxon>
        <taxon>Pichia</taxon>
    </lineage>
</organism>
<keyword evidence="6" id="KW-0503">Monooxygenase</keyword>
<dbReference type="AlphaFoldDB" id="A0A9P6WLA5"/>
<comment type="caution">
    <text evidence="7">The sequence shown here is derived from an EMBL/GenBank/DDBJ whole genome shotgun (WGS) entry which is preliminary data.</text>
</comment>
<protein>
    <recommendedName>
        <fullName evidence="9">Cytochrome P450</fullName>
    </recommendedName>
</protein>
<dbReference type="InterPro" id="IPR050364">
    <property type="entry name" value="Cytochrome_P450_fung"/>
</dbReference>
<keyword evidence="3 6" id="KW-0560">Oxidoreductase</keyword>
<comment type="cofactor">
    <cofactor evidence="5">
        <name>heme</name>
        <dbReference type="ChEBI" id="CHEBI:30413"/>
    </cofactor>
</comment>